<feature type="domain" description="STAS" evidence="7">
    <location>
        <begin position="581"/>
        <end position="685"/>
    </location>
</feature>
<keyword evidence="5" id="KW-0175">Coiled coil</keyword>
<evidence type="ECO:0000313" key="8">
    <source>
        <dbReference type="EMBL" id="BCB27936.1"/>
    </source>
</evidence>
<comment type="subcellular location">
    <subcellularLocation>
        <location evidence="1">Membrane</location>
        <topology evidence="1">Multi-pass membrane protein</topology>
    </subcellularLocation>
</comment>
<evidence type="ECO:0000256" key="3">
    <source>
        <dbReference type="ARBA" id="ARBA00022989"/>
    </source>
</evidence>
<feature type="transmembrane region" description="Helical" evidence="6">
    <location>
        <begin position="481"/>
        <end position="501"/>
    </location>
</feature>
<dbReference type="Gene3D" id="3.30.750.24">
    <property type="entry name" value="STAS domain"/>
    <property type="match status" value="1"/>
</dbReference>
<dbReference type="AlphaFoldDB" id="A0A6F8VFY3"/>
<dbReference type="Proteomes" id="UP000502260">
    <property type="component" value="Chromosome"/>
</dbReference>
<dbReference type="SUPFAM" id="SSF52091">
    <property type="entry name" value="SpoIIaa-like"/>
    <property type="match status" value="1"/>
</dbReference>
<evidence type="ECO:0000256" key="4">
    <source>
        <dbReference type="ARBA" id="ARBA00023136"/>
    </source>
</evidence>
<feature type="transmembrane region" description="Helical" evidence="6">
    <location>
        <begin position="129"/>
        <end position="148"/>
    </location>
</feature>
<organism evidence="8 9">
    <name type="scientific">Sulfurimicrobium lacus</name>
    <dbReference type="NCBI Taxonomy" id="2715678"/>
    <lineage>
        <taxon>Bacteria</taxon>
        <taxon>Pseudomonadati</taxon>
        <taxon>Pseudomonadota</taxon>
        <taxon>Betaproteobacteria</taxon>
        <taxon>Nitrosomonadales</taxon>
        <taxon>Sulfuricellaceae</taxon>
        <taxon>Sulfurimicrobium</taxon>
    </lineage>
</organism>
<feature type="transmembrane region" description="Helical" evidence="6">
    <location>
        <begin position="382"/>
        <end position="405"/>
    </location>
</feature>
<reference evidence="9" key="1">
    <citation type="submission" date="2020-03" db="EMBL/GenBank/DDBJ databases">
        <title>Complete genome sequence of sulfur-oxidizing bacterium skT11.</title>
        <authorList>
            <person name="Kanda M."/>
            <person name="Kojima H."/>
            <person name="Fukui M."/>
        </authorList>
    </citation>
    <scope>NUCLEOTIDE SEQUENCE [LARGE SCALE GENOMIC DNA]</scope>
    <source>
        <strain evidence="9">skT11</strain>
    </source>
</reference>
<keyword evidence="2 6" id="KW-0812">Transmembrane</keyword>
<feature type="transmembrane region" description="Helical" evidence="6">
    <location>
        <begin position="206"/>
        <end position="223"/>
    </location>
</feature>
<evidence type="ECO:0000259" key="7">
    <source>
        <dbReference type="PROSITE" id="PS50801"/>
    </source>
</evidence>
<dbReference type="KEGG" id="slac:SKTS_28220"/>
<dbReference type="CDD" id="cd07042">
    <property type="entry name" value="STAS_SulP_like_sulfate_transporter"/>
    <property type="match status" value="1"/>
</dbReference>
<feature type="transmembrane region" description="Helical" evidence="6">
    <location>
        <begin position="100"/>
        <end position="123"/>
    </location>
</feature>
<proteinExistence type="predicted"/>
<dbReference type="PROSITE" id="PS50801">
    <property type="entry name" value="STAS"/>
    <property type="match status" value="1"/>
</dbReference>
<dbReference type="InterPro" id="IPR011547">
    <property type="entry name" value="SLC26A/SulP_dom"/>
</dbReference>
<dbReference type="GO" id="GO:0016020">
    <property type="term" value="C:membrane"/>
    <property type="evidence" value="ECO:0007669"/>
    <property type="project" value="UniProtKB-SubCell"/>
</dbReference>
<feature type="transmembrane region" description="Helical" evidence="6">
    <location>
        <begin position="535"/>
        <end position="552"/>
    </location>
</feature>
<evidence type="ECO:0000256" key="2">
    <source>
        <dbReference type="ARBA" id="ARBA00022692"/>
    </source>
</evidence>
<dbReference type="InterPro" id="IPR002645">
    <property type="entry name" value="STAS_dom"/>
</dbReference>
<keyword evidence="3 6" id="KW-1133">Transmembrane helix</keyword>
<protein>
    <recommendedName>
        <fullName evidence="7">STAS domain-containing protein</fullName>
    </recommendedName>
</protein>
<evidence type="ECO:0000256" key="1">
    <source>
        <dbReference type="ARBA" id="ARBA00004141"/>
    </source>
</evidence>
<name>A0A6F8VFY3_9PROT</name>
<feature type="transmembrane region" description="Helical" evidence="6">
    <location>
        <begin position="74"/>
        <end position="93"/>
    </location>
</feature>
<dbReference type="EMBL" id="AP022853">
    <property type="protein sequence ID" value="BCB27936.1"/>
    <property type="molecule type" value="Genomic_DNA"/>
</dbReference>
<dbReference type="RefSeq" id="WP_173066464.1">
    <property type="nucleotide sequence ID" value="NZ_AP022853.1"/>
</dbReference>
<dbReference type="PANTHER" id="PTHR11814">
    <property type="entry name" value="SULFATE TRANSPORTER"/>
    <property type="match status" value="1"/>
</dbReference>
<feature type="transmembrane region" description="Helical" evidence="6">
    <location>
        <begin position="453"/>
        <end position="475"/>
    </location>
</feature>
<dbReference type="InterPro" id="IPR036513">
    <property type="entry name" value="STAS_dom_sf"/>
</dbReference>
<accession>A0A6F8VFY3</accession>
<dbReference type="Pfam" id="PF01740">
    <property type="entry name" value="STAS"/>
    <property type="match status" value="1"/>
</dbReference>
<dbReference type="InterPro" id="IPR001902">
    <property type="entry name" value="SLC26A/SulP_fam"/>
</dbReference>
<dbReference type="Pfam" id="PF00916">
    <property type="entry name" value="Sulfate_transp"/>
    <property type="match status" value="2"/>
</dbReference>
<keyword evidence="9" id="KW-1185">Reference proteome</keyword>
<sequence>MIQVARVLPFLRWFPLSGTNIKSDLIAGITVALVLIPQSMAYAQLAGLPPYYGLYAAFLPGIIAALWGSSAQLATGPVAVASLLTASTLAPLAATGSEQFIALAILMAMLVGIIQLALGAFKLGVVVNFLSHPVIVGFTNAAAIIIGLSQLNKLFGVSMGRSEHFIQDIWGVLLQIGDTHLPTLIMGICAFAIMFGLKKFAPKMPGVLIAVALTTVVSWAIGFEHNSKGRIEDIMDVEVKALANDFSGTETRIDALNNKISAKSLELKQHQKAHEGGSQRTAALKYELELLKLELKDSEGENRKLARSMRKFIFEQVPATDGQPAKLYLAGQLPQGEKSDGYRWRIRKVSKGEMKLVGGGEVVGAIPAGLPKVDVPQFSWDMVTTMLSGALVISLVGFMEAISIAKAMAAKTKARIDPNQELLGQGLSNLIGSFSQAFPVSGSFSRSAVNLNAGAVTGMSSVFAGIIVLVTLLFLTPLLYHLPQAVLAAVIMMAVIGLINFKAIKHAWHTHKHDGIASVVTFVATLAFAPHLDNGIMVGAGLAIILYLYRTMTPRVAILGRYHDGTLRDAKINNLPISEYIIAIRYDGSLYFANVPYFEDVILEAVANSPCAKHLLIVSDGINQLDASGEEVIHHMVERLRSSGIRVVFSGLKKQVLDVMHHSGLFDYISQENIFPDEDKALESIYAEVLEKDPNAQCRLMKGGHIGGADGVKTWL</sequence>
<feature type="transmembrane region" description="Helical" evidence="6">
    <location>
        <begin position="169"/>
        <end position="194"/>
    </location>
</feature>
<gene>
    <name evidence="8" type="ORF">SKTS_28220</name>
</gene>
<evidence type="ECO:0000313" key="9">
    <source>
        <dbReference type="Proteomes" id="UP000502260"/>
    </source>
</evidence>
<feature type="transmembrane region" description="Helical" evidence="6">
    <location>
        <begin position="50"/>
        <end position="68"/>
    </location>
</feature>
<feature type="coiled-coil region" evidence="5">
    <location>
        <begin position="253"/>
        <end position="308"/>
    </location>
</feature>
<keyword evidence="4 6" id="KW-0472">Membrane</keyword>
<evidence type="ECO:0000256" key="6">
    <source>
        <dbReference type="SAM" id="Phobius"/>
    </source>
</evidence>
<evidence type="ECO:0000256" key="5">
    <source>
        <dbReference type="SAM" id="Coils"/>
    </source>
</evidence>
<dbReference type="GO" id="GO:0055085">
    <property type="term" value="P:transmembrane transport"/>
    <property type="evidence" value="ECO:0007669"/>
    <property type="project" value="InterPro"/>
</dbReference>